<organism evidence="2 3">
    <name type="scientific">Caulobacter vibrioides (strain NA1000 / CB15N)</name>
    <name type="common">Caulobacter crescentus</name>
    <dbReference type="NCBI Taxonomy" id="565050"/>
    <lineage>
        <taxon>Bacteria</taxon>
        <taxon>Pseudomonadati</taxon>
        <taxon>Pseudomonadota</taxon>
        <taxon>Alphaproteobacteria</taxon>
        <taxon>Caulobacterales</taxon>
        <taxon>Caulobacteraceae</taxon>
        <taxon>Caulobacter</taxon>
    </lineage>
</organism>
<keyword evidence="3" id="KW-1185">Reference proteome</keyword>
<dbReference type="RefSeq" id="WP_010918433.1">
    <property type="nucleotide sequence ID" value="NC_011916.1"/>
</dbReference>
<reference evidence="2 3" key="1">
    <citation type="journal article" date="2010" name="J. Bacteriol.">
        <title>The genetic basis of laboratory adaptation in Caulobacter crescentus.</title>
        <authorList>
            <person name="Marks M.E."/>
            <person name="Castro-Rojas C.M."/>
            <person name="Teiling C."/>
            <person name="Du L."/>
            <person name="Kapatral V."/>
            <person name="Walunas T.L."/>
            <person name="Crosson S."/>
        </authorList>
    </citation>
    <scope>NUCLEOTIDE SEQUENCE [LARGE SCALE GENOMIC DNA]</scope>
    <source>
        <strain evidence="3">NA1000 / CB15N</strain>
    </source>
</reference>
<dbReference type="EMBL" id="CP001340">
    <property type="protein sequence ID" value="ACL94045.1"/>
    <property type="molecule type" value="Genomic_DNA"/>
</dbReference>
<dbReference type="PATRIC" id="fig|565050.3.peg.572"/>
<dbReference type="GeneID" id="7329979"/>
<proteinExistence type="predicted"/>
<dbReference type="InterPro" id="IPR027417">
    <property type="entry name" value="P-loop_NTPase"/>
</dbReference>
<name>A0A0H3C522_CAUVN</name>
<dbReference type="SUPFAM" id="SSF52540">
    <property type="entry name" value="P-loop containing nucleoside triphosphate hydrolases"/>
    <property type="match status" value="1"/>
</dbReference>
<evidence type="ECO:0000313" key="2">
    <source>
        <dbReference type="EMBL" id="ACL94045.1"/>
    </source>
</evidence>
<dbReference type="Pfam" id="PF13191">
    <property type="entry name" value="AAA_16"/>
    <property type="match status" value="1"/>
</dbReference>
<dbReference type="HOGENOM" id="CLU_294873_0_0_5"/>
<dbReference type="Proteomes" id="UP000001364">
    <property type="component" value="Chromosome"/>
</dbReference>
<dbReference type="AlphaFoldDB" id="A0A0H3C522"/>
<dbReference type="Gene3D" id="3.40.50.300">
    <property type="entry name" value="P-loop containing nucleotide triphosphate hydrolases"/>
    <property type="match status" value="1"/>
</dbReference>
<dbReference type="OrthoDB" id="7782625at2"/>
<dbReference type="KEGG" id="ccs:CCNA_00580"/>
<dbReference type="RefSeq" id="YP_002515953.1">
    <property type="nucleotide sequence ID" value="NC_011916.1"/>
</dbReference>
<sequence>MSETPLPDLDVGSPSLTGMKAEAEGLITLARRYAALSGPFAPVEALRAAGAVEPIDLAITVSSALDAVCDVSATGQWLLRASERAWDLKRLNDEGSLRKAIGWRRDLGADPATADLLDALLGKGAFSPKAMARMLERIEAQEAAAGPELRRLATALEWSGALAPAAALLARLQAALNRTDQARRGELLLADGFQGREQAVETLTDWIRNPDQDPIRVRALYVSGLPAIGKSTLLEHVLRQVAQQGVETVVVRLDFDRASLDVLDQLGLSVEVARQVASQLPSAAADLRQARLEAITTTQEIRLKGGGRSGIPYALIQALGVQLQSAGRRLVMVLDTLEVLRGRGETHPRQLFDWLDQLARAVLVPLVVVAAGRGRALEPVADRVAETLNLDRLTDAEAERLLSAADVPPALWTQVIALAEGDPLQLRLLATLARDEGQAGLTGKGGATITLYRSLEARLGGRHAKLARFIPLFRRFNSELLGAVMAPVVLGERLSPGAAAALWAELKDQTWLIAGETEGWLTPQPDLRRRLAGKLYDEHARRTGALHRRAARWFAERPELWAGAESLYHRLQATRWAGPDALKGMNLAAGVAFQSADLEELPEAARDALLRARGERSYEGRGDALTPSGEVSPAAADELRMLISKGDLAEASHFYGRVFRPAALDPTSPTADVALTLLWRTGRWTEARRLAAERAWTLPWDHALFDTWPEATLVRLEMQAEFNFADLQGWFRQDGEDRPARAARLIRTSRNHLGFGALAFALDPDRLFGDRANPPAAVLAMWTPDAPQEGLTRALATAHERRQRIAGGGGSSLAAPSRPDDARTLAILSPYGDLAEGLLPRDREGGLLRLLRHQLAALPEAASGRLDGANPASALSALGFTAEWLSAAGLLLRDPDLRLIGRSAERWRAAAAGRWRYARRSPGWRGAPTRLDVVIEDRLTALFEAPSPIDAARAQLASWAGDEAGVARVLRSAKLDAVRAELAKQPVEAPREAASRAAWQLLRRWIPAAFVPPLAILAIEPEGMLRS</sequence>
<evidence type="ECO:0000259" key="1">
    <source>
        <dbReference type="Pfam" id="PF13191"/>
    </source>
</evidence>
<accession>A0A0H3C522</accession>
<evidence type="ECO:0000313" key="3">
    <source>
        <dbReference type="Proteomes" id="UP000001364"/>
    </source>
</evidence>
<protein>
    <submittedName>
        <fullName evidence="2">AAA ATPase domain protein</fullName>
    </submittedName>
</protein>
<feature type="domain" description="Orc1-like AAA ATPase" evidence="1">
    <location>
        <begin position="193"/>
        <end position="362"/>
    </location>
</feature>
<gene>
    <name evidence="2" type="ordered locus">CCNA_00580</name>
</gene>
<dbReference type="InterPro" id="IPR041664">
    <property type="entry name" value="AAA_16"/>
</dbReference>